<dbReference type="AlphaFoldDB" id="A0A813G2G2"/>
<dbReference type="EMBL" id="CAJNNV010026818">
    <property type="protein sequence ID" value="CAE8619066.1"/>
    <property type="molecule type" value="Genomic_DNA"/>
</dbReference>
<evidence type="ECO:0000313" key="2">
    <source>
        <dbReference type="EMBL" id="CAE8619066.1"/>
    </source>
</evidence>
<evidence type="ECO:0000313" key="3">
    <source>
        <dbReference type="Proteomes" id="UP000654075"/>
    </source>
</evidence>
<reference evidence="2" key="1">
    <citation type="submission" date="2021-02" db="EMBL/GenBank/DDBJ databases">
        <authorList>
            <person name="Dougan E. K."/>
            <person name="Rhodes N."/>
            <person name="Thang M."/>
            <person name="Chan C."/>
        </authorList>
    </citation>
    <scope>NUCLEOTIDE SEQUENCE</scope>
</reference>
<dbReference type="Proteomes" id="UP000654075">
    <property type="component" value="Unassembled WGS sequence"/>
</dbReference>
<proteinExistence type="predicted"/>
<gene>
    <name evidence="2" type="ORF">PGLA1383_LOCUS36660</name>
</gene>
<feature type="compositionally biased region" description="Basic and acidic residues" evidence="1">
    <location>
        <begin position="246"/>
        <end position="259"/>
    </location>
</feature>
<feature type="non-terminal residue" evidence="2">
    <location>
        <position position="1"/>
    </location>
</feature>
<feature type="region of interest" description="Disordered" evidence="1">
    <location>
        <begin position="225"/>
        <end position="259"/>
    </location>
</feature>
<evidence type="ECO:0000256" key="1">
    <source>
        <dbReference type="SAM" id="MobiDB-lite"/>
    </source>
</evidence>
<accession>A0A813G2G2</accession>
<name>A0A813G2G2_POLGL</name>
<protein>
    <submittedName>
        <fullName evidence="2">Uncharacterized protein</fullName>
    </submittedName>
</protein>
<feature type="compositionally biased region" description="Low complexity" evidence="1">
    <location>
        <begin position="225"/>
        <end position="243"/>
    </location>
</feature>
<comment type="caution">
    <text evidence="2">The sequence shown here is derived from an EMBL/GenBank/DDBJ whole genome shotgun (WGS) entry which is preliminary data.</text>
</comment>
<sequence length="335" mass="35654">MFSVFCLTDRAACDATGCCGAQWVQAMSSDHLQLDIADVTAGALDKASVERQKQTCRAVRGRCEYSAPGGRNELRAALETVRIDLVAGMEGVKARCQLLEAGAPKALKGPGLETDAGKAVVPVAQEVCDTPQRSRTYEAELEKLLAEASASRHRMDAMATLLELANTRLDVAGQQWTDLAEEVKWTSLCTARLEEQSLAVEAGRGLRHAEVSPLAALPRVEALESAGSSPRSGSCSDSVGVSSKELGSDRLGGRGFGSRRESDAARAVMQVKDLDEDGKALDCIRHELRREASALWDGLADLADLVGIDGARFVQVGPVPSAESRTLPAYLTPCE</sequence>
<organism evidence="2 3">
    <name type="scientific">Polarella glacialis</name>
    <name type="common">Dinoflagellate</name>
    <dbReference type="NCBI Taxonomy" id="89957"/>
    <lineage>
        <taxon>Eukaryota</taxon>
        <taxon>Sar</taxon>
        <taxon>Alveolata</taxon>
        <taxon>Dinophyceae</taxon>
        <taxon>Suessiales</taxon>
        <taxon>Suessiaceae</taxon>
        <taxon>Polarella</taxon>
    </lineage>
</organism>
<keyword evidence="3" id="KW-1185">Reference proteome</keyword>